<dbReference type="Gene3D" id="3.40.1700.10">
    <property type="entry name" value="DNA integrity scanning protein, DisA, N-terminal domain"/>
    <property type="match status" value="1"/>
</dbReference>
<dbReference type="PANTHER" id="PTHR34185:SF1">
    <property type="entry name" value="DIADENYLATE CYCLASE"/>
    <property type="match status" value="1"/>
</dbReference>
<dbReference type="EMBL" id="VXRG01000115">
    <property type="protein sequence ID" value="MXY94544.1"/>
    <property type="molecule type" value="Genomic_DNA"/>
</dbReference>
<comment type="function">
    <text evidence="10">Catalyzes the condensation of 2 ATP molecules into cyclic di-AMP (c-di-AMP), a second messenger used to regulate differing processes in different bacteria.</text>
</comment>
<dbReference type="GO" id="GO:0006171">
    <property type="term" value="P:cAMP biosynthetic process"/>
    <property type="evidence" value="ECO:0007669"/>
    <property type="project" value="InterPro"/>
</dbReference>
<name>A0A6B0YTV7_9CHLR</name>
<dbReference type="InterPro" id="IPR034701">
    <property type="entry name" value="CdaA"/>
</dbReference>
<evidence type="ECO:0000256" key="3">
    <source>
        <dbReference type="ARBA" id="ARBA00022679"/>
    </source>
</evidence>
<dbReference type="InterPro" id="IPR003390">
    <property type="entry name" value="DNA_integrity_scan_DisA_N"/>
</dbReference>
<evidence type="ECO:0000256" key="6">
    <source>
        <dbReference type="ARBA" id="ARBA00022741"/>
    </source>
</evidence>
<dbReference type="AlphaFoldDB" id="A0A6B0YTV7"/>
<dbReference type="PIRSF" id="PIRSF004793">
    <property type="entry name" value="UCP004793"/>
    <property type="match status" value="1"/>
</dbReference>
<keyword evidence="2 10" id="KW-1003">Cell membrane</keyword>
<dbReference type="EC" id="2.7.7.85" evidence="10"/>
<reference evidence="12" key="1">
    <citation type="submission" date="2019-09" db="EMBL/GenBank/DDBJ databases">
        <title>Characterisation of the sponge microbiome using genome-centric metagenomics.</title>
        <authorList>
            <person name="Engelberts J.P."/>
            <person name="Robbins S.J."/>
            <person name="De Goeij J.M."/>
            <person name="Aranda M."/>
            <person name="Bell S.C."/>
            <person name="Webster N.S."/>
        </authorList>
    </citation>
    <scope>NUCLEOTIDE SEQUENCE</scope>
    <source>
        <strain evidence="12">SB0664_bin_27</strain>
    </source>
</reference>
<dbReference type="Pfam" id="PF02457">
    <property type="entry name" value="DAC"/>
    <property type="match status" value="1"/>
</dbReference>
<keyword evidence="3 10" id="KW-0808">Transferase</keyword>
<dbReference type="SUPFAM" id="SSF143597">
    <property type="entry name" value="YojJ-like"/>
    <property type="match status" value="1"/>
</dbReference>
<evidence type="ECO:0000256" key="5">
    <source>
        <dbReference type="ARBA" id="ARBA00022695"/>
    </source>
</evidence>
<evidence type="ECO:0000313" key="12">
    <source>
        <dbReference type="EMBL" id="MXY94544.1"/>
    </source>
</evidence>
<dbReference type="FunFam" id="3.40.1700.10:FF:000002">
    <property type="entry name" value="Diadenylate cyclase"/>
    <property type="match status" value="1"/>
</dbReference>
<organism evidence="12">
    <name type="scientific">Caldilineaceae bacterium SB0664_bin_27</name>
    <dbReference type="NCBI Taxonomy" id="2605260"/>
    <lineage>
        <taxon>Bacteria</taxon>
        <taxon>Bacillati</taxon>
        <taxon>Chloroflexota</taxon>
        <taxon>Caldilineae</taxon>
        <taxon>Caldilineales</taxon>
        <taxon>Caldilineaceae</taxon>
    </lineage>
</organism>
<evidence type="ECO:0000256" key="8">
    <source>
        <dbReference type="ARBA" id="ARBA00022989"/>
    </source>
</evidence>
<evidence type="ECO:0000256" key="2">
    <source>
        <dbReference type="ARBA" id="ARBA00022475"/>
    </source>
</evidence>
<protein>
    <recommendedName>
        <fullName evidence="10">Diadenylate cyclase</fullName>
        <shortName evidence="10">DAC</shortName>
        <ecNumber evidence="10">2.7.7.85</ecNumber>
    </recommendedName>
    <alternativeName>
        <fullName evidence="10">Cyclic-di-AMP synthase</fullName>
        <shortName evidence="10">c-di-AMP synthase</shortName>
    </alternativeName>
</protein>
<dbReference type="HAMAP" id="MF_01499">
    <property type="entry name" value="DacA"/>
    <property type="match status" value="1"/>
</dbReference>
<keyword evidence="5 10" id="KW-0548">Nucleotidyltransferase</keyword>
<feature type="transmembrane region" description="Helical" evidence="10">
    <location>
        <begin position="17"/>
        <end position="34"/>
    </location>
</feature>
<keyword evidence="6 10" id="KW-0547">Nucleotide-binding</keyword>
<sequence length="272" mass="30007">MTDIVAILSRLTDWRNVVDLFLLILVFYALLHLLRGTQAVQLVLGILIIGILVFVLVRTVELTAISWLLRNSSLVVFVAIPVIFQPEIRRVLEQVGRRTPYLLRRANGGAEPLINEIVRACEQLSARRHGTLLVLEGSGGLMDYIDRGVKIDGELTDELLLTIFFPGTPLHDGAVIVQDGKVAAASCILPLTNRNIADHQLGTRHRAAIGITELTDAMSVIVSEETGAISIATGGRMARRLEANELRRRLTEFYDPRPIMGKAETGEFLAEV</sequence>
<evidence type="ECO:0000256" key="10">
    <source>
        <dbReference type="HAMAP-Rule" id="MF_01499"/>
    </source>
</evidence>
<dbReference type="InterPro" id="IPR036888">
    <property type="entry name" value="DNA_integrity_DisA_N_sf"/>
</dbReference>
<dbReference type="PANTHER" id="PTHR34185">
    <property type="entry name" value="DIADENYLATE CYCLASE"/>
    <property type="match status" value="1"/>
</dbReference>
<evidence type="ECO:0000256" key="1">
    <source>
        <dbReference type="ARBA" id="ARBA00000877"/>
    </source>
</evidence>
<dbReference type="InterPro" id="IPR014046">
    <property type="entry name" value="C-di-AMP_synthase"/>
</dbReference>
<gene>
    <name evidence="10" type="primary">dacA</name>
    <name evidence="12" type="ORF">F4Y42_13970</name>
</gene>
<evidence type="ECO:0000259" key="11">
    <source>
        <dbReference type="PROSITE" id="PS51794"/>
    </source>
</evidence>
<dbReference type="PROSITE" id="PS51794">
    <property type="entry name" value="DAC"/>
    <property type="match status" value="1"/>
</dbReference>
<comment type="catalytic activity">
    <reaction evidence="1 10">
        <text>2 ATP = 3',3'-c-di-AMP + 2 diphosphate</text>
        <dbReference type="Rhea" id="RHEA:35655"/>
        <dbReference type="ChEBI" id="CHEBI:30616"/>
        <dbReference type="ChEBI" id="CHEBI:33019"/>
        <dbReference type="ChEBI" id="CHEBI:71500"/>
        <dbReference type="EC" id="2.7.7.85"/>
    </reaction>
</comment>
<keyword evidence="7 10" id="KW-0067">ATP-binding</keyword>
<evidence type="ECO:0000256" key="7">
    <source>
        <dbReference type="ARBA" id="ARBA00022840"/>
    </source>
</evidence>
<proteinExistence type="inferred from homology"/>
<keyword evidence="8 10" id="KW-1133">Transmembrane helix</keyword>
<feature type="transmembrane region" description="Helical" evidence="10">
    <location>
        <begin position="67"/>
        <end position="84"/>
    </location>
</feature>
<keyword evidence="4 10" id="KW-0812">Transmembrane</keyword>
<keyword evidence="9 10" id="KW-0472">Membrane</keyword>
<dbReference type="GO" id="GO:0004016">
    <property type="term" value="F:adenylate cyclase activity"/>
    <property type="evidence" value="ECO:0007669"/>
    <property type="project" value="UniProtKB-UniRule"/>
</dbReference>
<evidence type="ECO:0000256" key="4">
    <source>
        <dbReference type="ARBA" id="ARBA00022692"/>
    </source>
</evidence>
<feature type="domain" description="DAC" evidence="11">
    <location>
        <begin position="85"/>
        <end position="243"/>
    </location>
</feature>
<comment type="caution">
    <text evidence="10">Lacks conserved residue(s) required for the propagation of feature annotation.</text>
</comment>
<dbReference type="GO" id="GO:0106408">
    <property type="term" value="F:diadenylate cyclase activity"/>
    <property type="evidence" value="ECO:0007669"/>
    <property type="project" value="UniProtKB-EC"/>
</dbReference>
<dbReference type="GO" id="GO:0005524">
    <property type="term" value="F:ATP binding"/>
    <property type="evidence" value="ECO:0007669"/>
    <property type="project" value="UniProtKB-UniRule"/>
</dbReference>
<dbReference type="InterPro" id="IPR050338">
    <property type="entry name" value="DisA"/>
</dbReference>
<feature type="transmembrane region" description="Helical" evidence="10">
    <location>
        <begin position="40"/>
        <end position="60"/>
    </location>
</feature>
<comment type="similarity">
    <text evidence="10">Belongs to the adenylate cyclase family. DacA/CdaA subfamily.</text>
</comment>
<accession>A0A6B0YTV7</accession>
<comment type="subunit">
    <text evidence="10">Probably a homodimer.</text>
</comment>
<comment type="caution">
    <text evidence="12">The sequence shown here is derived from an EMBL/GenBank/DDBJ whole genome shotgun (WGS) entry which is preliminary data.</text>
</comment>
<evidence type="ECO:0000256" key="9">
    <source>
        <dbReference type="ARBA" id="ARBA00023136"/>
    </source>
</evidence>
<dbReference type="NCBIfam" id="TIGR00159">
    <property type="entry name" value="diadenylate cyclase CdaA"/>
    <property type="match status" value="1"/>
</dbReference>